<proteinExistence type="predicted"/>
<evidence type="ECO:0000259" key="1">
    <source>
        <dbReference type="Pfam" id="PF18149"/>
    </source>
</evidence>
<dbReference type="EMBL" id="CAJOBI010085134">
    <property type="protein sequence ID" value="CAF4515497.1"/>
    <property type="molecule type" value="Genomic_DNA"/>
</dbReference>
<reference evidence="2" key="1">
    <citation type="submission" date="2021-02" db="EMBL/GenBank/DDBJ databases">
        <authorList>
            <person name="Nowell W R."/>
        </authorList>
    </citation>
    <scope>NUCLEOTIDE SEQUENCE</scope>
</reference>
<name>A0A8S2XX39_9BILA</name>
<organism evidence="2 3">
    <name type="scientific">Rotaria magnacalcarata</name>
    <dbReference type="NCBI Taxonomy" id="392030"/>
    <lineage>
        <taxon>Eukaryota</taxon>
        <taxon>Metazoa</taxon>
        <taxon>Spiralia</taxon>
        <taxon>Gnathifera</taxon>
        <taxon>Rotifera</taxon>
        <taxon>Eurotatoria</taxon>
        <taxon>Bdelloidea</taxon>
        <taxon>Philodinida</taxon>
        <taxon>Philodinidae</taxon>
        <taxon>Rotaria</taxon>
    </lineage>
</organism>
<feature type="non-terminal residue" evidence="2">
    <location>
        <position position="80"/>
    </location>
</feature>
<accession>A0A8S2XX39</accession>
<comment type="caution">
    <text evidence="2">The sequence shown here is derived from an EMBL/GenBank/DDBJ whole genome shotgun (WGS) entry which is preliminary data.</text>
</comment>
<feature type="domain" description="Brr2 N-terminal helicase PWI" evidence="1">
    <location>
        <begin position="11"/>
        <end position="80"/>
    </location>
</feature>
<gene>
    <name evidence="2" type="ORF">SMN809_LOCUS35564</name>
</gene>
<protein>
    <recommendedName>
        <fullName evidence="1">Brr2 N-terminal helicase PWI domain-containing protein</fullName>
    </recommendedName>
</protein>
<dbReference type="Proteomes" id="UP000676336">
    <property type="component" value="Unassembled WGS sequence"/>
</dbReference>
<dbReference type="InterPro" id="IPR041094">
    <property type="entry name" value="Brr2_helicase_PWI"/>
</dbReference>
<feature type="non-terminal residue" evidence="2">
    <location>
        <position position="1"/>
    </location>
</feature>
<evidence type="ECO:0000313" key="3">
    <source>
        <dbReference type="Proteomes" id="UP000676336"/>
    </source>
</evidence>
<evidence type="ECO:0000313" key="2">
    <source>
        <dbReference type="EMBL" id="CAF4515497.1"/>
    </source>
</evidence>
<sequence>AANDNFTRPSKALQPHSIDAFWLQRNLSKVYPEATDAKLKAQELLEILKTASDDRELENQLVILLGYGQFDFIKTLRTHR</sequence>
<dbReference type="AlphaFoldDB" id="A0A8S2XX39"/>
<dbReference type="Pfam" id="PF18149">
    <property type="entry name" value="Helicase_PWI"/>
    <property type="match status" value="1"/>
</dbReference>